<evidence type="ECO:0000259" key="6">
    <source>
        <dbReference type="PROSITE" id="PS50894"/>
    </source>
</evidence>
<dbReference type="EMBL" id="BLLF01002676">
    <property type="protein sequence ID" value="GFH24948.1"/>
    <property type="molecule type" value="Genomic_DNA"/>
</dbReference>
<protein>
    <recommendedName>
        <fullName evidence="5">Histidine-containing phosphotransfer protein</fullName>
    </recommendedName>
</protein>
<dbReference type="InterPro" id="IPR045871">
    <property type="entry name" value="AHP1-5/YPD1"/>
</dbReference>
<dbReference type="GO" id="GO:0009927">
    <property type="term" value="F:histidine phosphotransfer kinase activity"/>
    <property type="evidence" value="ECO:0007669"/>
    <property type="project" value="UniProtKB-UniRule"/>
</dbReference>
<accession>A0A6A0A1E5</accession>
<evidence type="ECO:0000313" key="8">
    <source>
        <dbReference type="Proteomes" id="UP000485058"/>
    </source>
</evidence>
<name>A0A6A0A1E5_HAELA</name>
<dbReference type="InterPro" id="IPR036641">
    <property type="entry name" value="HPT_dom_sf"/>
</dbReference>
<dbReference type="Proteomes" id="UP000485058">
    <property type="component" value="Unassembled WGS sequence"/>
</dbReference>
<dbReference type="PROSITE" id="PS50894">
    <property type="entry name" value="HPT"/>
    <property type="match status" value="1"/>
</dbReference>
<dbReference type="Gene3D" id="1.20.120.160">
    <property type="entry name" value="HPT domain"/>
    <property type="match status" value="1"/>
</dbReference>
<dbReference type="PANTHER" id="PTHR28242">
    <property type="entry name" value="PHOSPHORELAY INTERMEDIATE PROTEIN YPD1"/>
    <property type="match status" value="1"/>
</dbReference>
<dbReference type="SUPFAM" id="SSF47226">
    <property type="entry name" value="Histidine-containing phosphotransfer domain, HPT domain"/>
    <property type="match status" value="1"/>
</dbReference>
<evidence type="ECO:0000256" key="5">
    <source>
        <dbReference type="RuleBase" id="RU369004"/>
    </source>
</evidence>
<keyword evidence="4" id="KW-0597">Phosphoprotein</keyword>
<comment type="function">
    <text evidence="5">Functions as a two-component phosphorelay mediators between cytokinin sensor histidine kinases and response regulators (B-type ARRs). Plays an important role in propagating cytokinin signal transduction.</text>
</comment>
<dbReference type="Pfam" id="PF01627">
    <property type="entry name" value="Hpt"/>
    <property type="match status" value="1"/>
</dbReference>
<evidence type="ECO:0000256" key="4">
    <source>
        <dbReference type="PROSITE-ProRule" id="PRU00110"/>
    </source>
</evidence>
<dbReference type="InterPro" id="IPR008207">
    <property type="entry name" value="Sig_transdc_His_kin_Hpt_dom"/>
</dbReference>
<proteinExistence type="predicted"/>
<dbReference type="AlphaFoldDB" id="A0A6A0A1E5"/>
<comment type="domain">
    <text evidence="5">Histidine-containing phosphotransfer domain (HPt) contains an active histidine that mediates the phosphotransfer.</text>
</comment>
<dbReference type="CDD" id="cd00088">
    <property type="entry name" value="HPT"/>
    <property type="match status" value="1"/>
</dbReference>
<feature type="domain" description="HPt" evidence="6">
    <location>
        <begin position="38"/>
        <end position="144"/>
    </location>
</feature>
<keyword evidence="1" id="KW-0963">Cytoplasm</keyword>
<keyword evidence="5" id="KW-0902">Two-component regulatory system</keyword>
<dbReference type="GO" id="GO:0000160">
    <property type="term" value="P:phosphorelay signal transduction system"/>
    <property type="evidence" value="ECO:0007669"/>
    <property type="project" value="UniProtKB-UniRule"/>
</dbReference>
<reference evidence="7 8" key="1">
    <citation type="submission" date="2020-02" db="EMBL/GenBank/DDBJ databases">
        <title>Draft genome sequence of Haematococcus lacustris strain NIES-144.</title>
        <authorList>
            <person name="Morimoto D."/>
            <person name="Nakagawa S."/>
            <person name="Yoshida T."/>
            <person name="Sawayama S."/>
        </authorList>
    </citation>
    <scope>NUCLEOTIDE SEQUENCE [LARGE SCALE GENOMIC DNA]</scope>
    <source>
        <strain evidence="7 8">NIES-144</strain>
    </source>
</reference>
<keyword evidence="3" id="KW-0539">Nucleus</keyword>
<dbReference type="GO" id="GO:0005829">
    <property type="term" value="C:cytosol"/>
    <property type="evidence" value="ECO:0007669"/>
    <property type="project" value="UniProtKB-SubCell"/>
</dbReference>
<gene>
    <name evidence="7" type="ORF">HaLaN_22829</name>
</gene>
<keyword evidence="8" id="KW-1185">Reference proteome</keyword>
<evidence type="ECO:0000256" key="3">
    <source>
        <dbReference type="ARBA" id="ARBA00023242"/>
    </source>
</evidence>
<dbReference type="GO" id="GO:0043424">
    <property type="term" value="F:protein histidine kinase binding"/>
    <property type="evidence" value="ECO:0007669"/>
    <property type="project" value="UniProtKB-UniRule"/>
</dbReference>
<organism evidence="7 8">
    <name type="scientific">Haematococcus lacustris</name>
    <name type="common">Green alga</name>
    <name type="synonym">Haematococcus pluvialis</name>
    <dbReference type="NCBI Taxonomy" id="44745"/>
    <lineage>
        <taxon>Eukaryota</taxon>
        <taxon>Viridiplantae</taxon>
        <taxon>Chlorophyta</taxon>
        <taxon>core chlorophytes</taxon>
        <taxon>Chlorophyceae</taxon>
        <taxon>CS clade</taxon>
        <taxon>Chlamydomonadales</taxon>
        <taxon>Haematococcaceae</taxon>
        <taxon>Haematococcus</taxon>
    </lineage>
</organism>
<dbReference type="FunFam" id="1.20.120.160:FF:000001">
    <property type="entry name" value="Histidine-containing phosphotransfer protein 1"/>
    <property type="match status" value="1"/>
</dbReference>
<dbReference type="GO" id="GO:0005634">
    <property type="term" value="C:nucleus"/>
    <property type="evidence" value="ECO:0007669"/>
    <property type="project" value="UniProtKB-SubCell"/>
</dbReference>
<dbReference type="GO" id="GO:0009736">
    <property type="term" value="P:cytokinin-activated signaling pathway"/>
    <property type="evidence" value="ECO:0007669"/>
    <property type="project" value="UniProtKB-KW"/>
</dbReference>
<dbReference type="PANTHER" id="PTHR28242:SF52">
    <property type="entry name" value="PHOSPHORELAY INTERMEDIATE PROTEIN YPD1"/>
    <property type="match status" value="1"/>
</dbReference>
<keyword evidence="2 5" id="KW-0932">Cytokinin signaling pathway</keyword>
<comment type="caution">
    <text evidence="7">The sequence shown here is derived from an EMBL/GenBank/DDBJ whole genome shotgun (WGS) entry which is preliminary data.</text>
</comment>
<comment type="subcellular location">
    <subcellularLocation>
        <location evidence="5">Cytoplasm</location>
        <location evidence="5">Cytosol</location>
    </subcellularLocation>
    <subcellularLocation>
        <location evidence="5">Nucleus</location>
    </subcellularLocation>
</comment>
<feature type="modified residue" description="Phosphohistidine" evidence="4">
    <location>
        <position position="80"/>
    </location>
</feature>
<evidence type="ECO:0000256" key="2">
    <source>
        <dbReference type="ARBA" id="ARBA00022864"/>
    </source>
</evidence>
<sequence length="149" mass="16545">MQSAAIAAQLNQYVTQLQQEGVLDDQFQQLIQLQDESNPDFVAEVVQLYVEDSSAKIDKIAAMLTTVAEPDFNELDQLVHQFKGSSASLGAQTIAFLCVKLRERCQSCCRSGCVLLLSQIQQAFEVLKERLAVFIQLEAQLKSMAAMQT</sequence>
<evidence type="ECO:0000256" key="1">
    <source>
        <dbReference type="ARBA" id="ARBA00022490"/>
    </source>
</evidence>
<evidence type="ECO:0000313" key="7">
    <source>
        <dbReference type="EMBL" id="GFH24948.1"/>
    </source>
</evidence>